<name>A0A182MFD5_9DIPT</name>
<keyword evidence="2" id="KW-1185">Reference proteome</keyword>
<evidence type="ECO:0000313" key="1">
    <source>
        <dbReference type="EnsemblMetazoa" id="ACUA016947-PA"/>
    </source>
</evidence>
<dbReference type="STRING" id="139723.A0A182MFD5"/>
<sequence>MVLQSTASVLCMACVQRIRHPDTWPSARVRPRRHLRRWLHRTRDRLAQMSCCGCCGWNVPSVGRIRRPSRNYCRPAYGRSASYPGRRCSFGTFATVPGNRRRKSSGTVRPGTCDGWRVRKISASGRYIPEKPFDNSSSWPGRRRAIRVRDRSLVALRLRSGDSHGRQIRCTPDWSENAVSGDHLWVPTSVSGDCCYVGDNDCTVSILAYYNLGENPCRYAIYLTPHSSDKRFAKFSCSISHLLRRRLTMKTIWA</sequence>
<evidence type="ECO:0000313" key="2">
    <source>
        <dbReference type="Proteomes" id="UP000075883"/>
    </source>
</evidence>
<organism evidence="1 2">
    <name type="scientific">Anopheles culicifacies</name>
    <dbReference type="NCBI Taxonomy" id="139723"/>
    <lineage>
        <taxon>Eukaryota</taxon>
        <taxon>Metazoa</taxon>
        <taxon>Ecdysozoa</taxon>
        <taxon>Arthropoda</taxon>
        <taxon>Hexapoda</taxon>
        <taxon>Insecta</taxon>
        <taxon>Pterygota</taxon>
        <taxon>Neoptera</taxon>
        <taxon>Endopterygota</taxon>
        <taxon>Diptera</taxon>
        <taxon>Nematocera</taxon>
        <taxon>Culicoidea</taxon>
        <taxon>Culicidae</taxon>
        <taxon>Anophelinae</taxon>
        <taxon>Anopheles</taxon>
        <taxon>culicifacies species complex</taxon>
    </lineage>
</organism>
<dbReference type="EMBL" id="AXCM01004504">
    <property type="status" value="NOT_ANNOTATED_CDS"/>
    <property type="molecule type" value="Genomic_DNA"/>
</dbReference>
<dbReference type="EnsemblMetazoa" id="ACUA016947-RA">
    <property type="protein sequence ID" value="ACUA016947-PA"/>
    <property type="gene ID" value="ACUA016947"/>
</dbReference>
<reference evidence="2" key="1">
    <citation type="submission" date="2013-09" db="EMBL/GenBank/DDBJ databases">
        <title>The Genome Sequence of Anopheles culicifacies species A.</title>
        <authorList>
            <consortium name="The Broad Institute Genomics Platform"/>
            <person name="Neafsey D.E."/>
            <person name="Besansky N."/>
            <person name="Howell P."/>
            <person name="Walton C."/>
            <person name="Young S.K."/>
            <person name="Zeng Q."/>
            <person name="Gargeya S."/>
            <person name="Fitzgerald M."/>
            <person name="Haas B."/>
            <person name="Abouelleil A."/>
            <person name="Allen A.W."/>
            <person name="Alvarado L."/>
            <person name="Arachchi H.M."/>
            <person name="Berlin A.M."/>
            <person name="Chapman S.B."/>
            <person name="Gainer-Dewar J."/>
            <person name="Goldberg J."/>
            <person name="Griggs A."/>
            <person name="Gujja S."/>
            <person name="Hansen M."/>
            <person name="Howarth C."/>
            <person name="Imamovic A."/>
            <person name="Ireland A."/>
            <person name="Larimer J."/>
            <person name="McCowan C."/>
            <person name="Murphy C."/>
            <person name="Pearson M."/>
            <person name="Poon T.W."/>
            <person name="Priest M."/>
            <person name="Roberts A."/>
            <person name="Saif S."/>
            <person name="Shea T."/>
            <person name="Sisk P."/>
            <person name="Sykes S."/>
            <person name="Wortman J."/>
            <person name="Nusbaum C."/>
            <person name="Birren B."/>
        </authorList>
    </citation>
    <scope>NUCLEOTIDE SEQUENCE [LARGE SCALE GENOMIC DNA]</scope>
    <source>
        <strain evidence="2">A-37</strain>
    </source>
</reference>
<proteinExistence type="predicted"/>
<dbReference type="Proteomes" id="UP000075883">
    <property type="component" value="Unassembled WGS sequence"/>
</dbReference>
<protein>
    <submittedName>
        <fullName evidence="1">Uncharacterized protein</fullName>
    </submittedName>
</protein>
<dbReference type="AlphaFoldDB" id="A0A182MFD5"/>
<reference evidence="1" key="2">
    <citation type="submission" date="2020-05" db="UniProtKB">
        <authorList>
            <consortium name="EnsemblMetazoa"/>
        </authorList>
    </citation>
    <scope>IDENTIFICATION</scope>
    <source>
        <strain evidence="1">A-37</strain>
    </source>
</reference>
<accession>A0A182MFD5</accession>
<dbReference type="VEuPathDB" id="VectorBase:ACUA016947"/>